<evidence type="ECO:0000256" key="6">
    <source>
        <dbReference type="ARBA" id="ARBA00022556"/>
    </source>
</evidence>
<keyword evidence="6" id="KW-0441">Lipid A biosynthesis</keyword>
<comment type="caution">
    <text evidence="15">The sequence shown here is derived from an EMBL/GenBank/DDBJ whole genome shotgun (WGS) entry which is preliminary data.</text>
</comment>
<keyword evidence="5" id="KW-0997">Cell inner membrane</keyword>
<dbReference type="AlphaFoldDB" id="A0A932GP97"/>
<dbReference type="SUPFAM" id="SSF103481">
    <property type="entry name" value="Multidrug resistance efflux transporter EmrE"/>
    <property type="match status" value="2"/>
</dbReference>
<keyword evidence="11 13" id="KW-0472">Membrane</keyword>
<evidence type="ECO:0000256" key="4">
    <source>
        <dbReference type="ARBA" id="ARBA00022516"/>
    </source>
</evidence>
<comment type="similarity">
    <text evidence="12">Belongs to the drug/metabolite transporter (DMT) superfamily. Small multidrug resistance (SMR) (TC 2.A.7.1) family.</text>
</comment>
<organism evidence="15 16">
    <name type="scientific">Tectimicrobiota bacterium</name>
    <dbReference type="NCBI Taxonomy" id="2528274"/>
    <lineage>
        <taxon>Bacteria</taxon>
        <taxon>Pseudomonadati</taxon>
        <taxon>Nitrospinota/Tectimicrobiota group</taxon>
        <taxon>Candidatus Tectimicrobiota</taxon>
    </lineage>
</organism>
<evidence type="ECO:0000256" key="8">
    <source>
        <dbReference type="ARBA" id="ARBA00022985"/>
    </source>
</evidence>
<evidence type="ECO:0000256" key="2">
    <source>
        <dbReference type="ARBA" id="ARBA00022448"/>
    </source>
</evidence>
<evidence type="ECO:0000259" key="14">
    <source>
        <dbReference type="Pfam" id="PF00892"/>
    </source>
</evidence>
<evidence type="ECO:0000256" key="12">
    <source>
        <dbReference type="ARBA" id="ARBA00038032"/>
    </source>
</evidence>
<dbReference type="Gene3D" id="1.10.3730.20">
    <property type="match status" value="1"/>
</dbReference>
<evidence type="ECO:0000256" key="5">
    <source>
        <dbReference type="ARBA" id="ARBA00022519"/>
    </source>
</evidence>
<protein>
    <submittedName>
        <fullName evidence="15">EamA family transporter</fullName>
    </submittedName>
</protein>
<dbReference type="GO" id="GO:0009245">
    <property type="term" value="P:lipid A biosynthetic process"/>
    <property type="evidence" value="ECO:0007669"/>
    <property type="project" value="UniProtKB-KW"/>
</dbReference>
<feature type="transmembrane region" description="Helical" evidence="13">
    <location>
        <begin position="99"/>
        <end position="127"/>
    </location>
</feature>
<dbReference type="GO" id="GO:0005886">
    <property type="term" value="C:plasma membrane"/>
    <property type="evidence" value="ECO:0007669"/>
    <property type="project" value="UniProtKB-SubCell"/>
</dbReference>
<feature type="transmembrane region" description="Helical" evidence="13">
    <location>
        <begin position="148"/>
        <end position="165"/>
    </location>
</feature>
<reference evidence="15" key="1">
    <citation type="submission" date="2020-07" db="EMBL/GenBank/DDBJ databases">
        <title>Huge and variable diversity of episymbiotic CPR bacteria and DPANN archaea in groundwater ecosystems.</title>
        <authorList>
            <person name="He C.Y."/>
            <person name="Keren R."/>
            <person name="Whittaker M."/>
            <person name="Farag I.F."/>
            <person name="Doudna J."/>
            <person name="Cate J.H.D."/>
            <person name="Banfield J.F."/>
        </authorList>
    </citation>
    <scope>NUCLEOTIDE SEQUENCE</scope>
    <source>
        <strain evidence="15">NC_groundwater_717_Ag_S-0.2um_59_8</strain>
    </source>
</reference>
<keyword evidence="3" id="KW-1003">Cell membrane</keyword>
<evidence type="ECO:0000256" key="7">
    <source>
        <dbReference type="ARBA" id="ARBA00022692"/>
    </source>
</evidence>
<dbReference type="Proteomes" id="UP000741360">
    <property type="component" value="Unassembled WGS sequence"/>
</dbReference>
<dbReference type="PANTHER" id="PTHR30561">
    <property type="entry name" value="SMR FAMILY PROTON-DEPENDENT DRUG EFFLUX TRANSPORTER SUGE"/>
    <property type="match status" value="1"/>
</dbReference>
<accession>A0A932GP97</accession>
<name>A0A932GP97_UNCTE</name>
<keyword evidence="8" id="KW-0448">Lipopolysaccharide biosynthesis</keyword>
<dbReference type="InterPro" id="IPR000620">
    <property type="entry name" value="EamA_dom"/>
</dbReference>
<evidence type="ECO:0000256" key="1">
    <source>
        <dbReference type="ARBA" id="ARBA00004651"/>
    </source>
</evidence>
<proteinExistence type="inferred from homology"/>
<sequence>MPVSALGLLVVAAFLHAGWNTLVKESGDKITFAWLALVVSSLVGLPLLASGPIPPRTWPYAVLSGVAEALYYLALTRAYERGDLSWVYPLARGAAPPLLTLWGVFFLGETPTGLGLAGVAVVAAGIWTLGGGNLRRAGHEGILEKEGAGLWAMLAGLMISVYSAVDKAALAVAPVLVYLELIFALTALFLSPVILFGPRRKALPAVVAGSWRSILLVGVANLVTYLLVLAAFRLAPVSYAGSVRELSVVIAAILGWKWLGEPGGQRRVASALLIFAGIALITWKG</sequence>
<keyword evidence="9 13" id="KW-1133">Transmembrane helix</keyword>
<feature type="transmembrane region" description="Helical" evidence="13">
    <location>
        <begin position="209"/>
        <end position="232"/>
    </location>
</feature>
<evidence type="ECO:0000256" key="13">
    <source>
        <dbReference type="SAM" id="Phobius"/>
    </source>
</evidence>
<dbReference type="InterPro" id="IPR037185">
    <property type="entry name" value="EmrE-like"/>
</dbReference>
<dbReference type="GO" id="GO:0022857">
    <property type="term" value="F:transmembrane transporter activity"/>
    <property type="evidence" value="ECO:0007669"/>
    <property type="project" value="InterPro"/>
</dbReference>
<feature type="domain" description="EamA" evidence="14">
    <location>
        <begin position="150"/>
        <end position="282"/>
    </location>
</feature>
<keyword evidence="2" id="KW-0813">Transport</keyword>
<comment type="subcellular location">
    <subcellularLocation>
        <location evidence="1">Cell membrane</location>
        <topology evidence="1">Multi-pass membrane protein</topology>
    </subcellularLocation>
</comment>
<dbReference type="PANTHER" id="PTHR30561:SF1">
    <property type="entry name" value="MULTIDRUG TRANSPORTER EMRE"/>
    <property type="match status" value="1"/>
</dbReference>
<dbReference type="EMBL" id="JACPSX010000090">
    <property type="protein sequence ID" value="MBI3014402.1"/>
    <property type="molecule type" value="Genomic_DNA"/>
</dbReference>
<evidence type="ECO:0000313" key="15">
    <source>
        <dbReference type="EMBL" id="MBI3014402.1"/>
    </source>
</evidence>
<gene>
    <name evidence="15" type="ORF">HYY65_04930</name>
</gene>
<feature type="transmembrane region" description="Helical" evidence="13">
    <location>
        <begin position="171"/>
        <end position="197"/>
    </location>
</feature>
<feature type="transmembrane region" description="Helical" evidence="13">
    <location>
        <begin position="60"/>
        <end position="79"/>
    </location>
</feature>
<evidence type="ECO:0000256" key="3">
    <source>
        <dbReference type="ARBA" id="ARBA00022475"/>
    </source>
</evidence>
<dbReference type="GO" id="GO:0009103">
    <property type="term" value="P:lipopolysaccharide biosynthetic process"/>
    <property type="evidence" value="ECO:0007669"/>
    <property type="project" value="UniProtKB-KW"/>
</dbReference>
<dbReference type="InterPro" id="IPR000390">
    <property type="entry name" value="Small_drug/metabolite_transptr"/>
</dbReference>
<evidence type="ECO:0000313" key="16">
    <source>
        <dbReference type="Proteomes" id="UP000741360"/>
    </source>
</evidence>
<feature type="domain" description="EamA" evidence="14">
    <location>
        <begin position="6"/>
        <end position="128"/>
    </location>
</feature>
<dbReference type="Pfam" id="PF00892">
    <property type="entry name" value="EamA"/>
    <property type="match status" value="2"/>
</dbReference>
<keyword evidence="10" id="KW-0443">Lipid metabolism</keyword>
<evidence type="ECO:0000256" key="9">
    <source>
        <dbReference type="ARBA" id="ARBA00022989"/>
    </source>
</evidence>
<keyword evidence="7 13" id="KW-0812">Transmembrane</keyword>
<evidence type="ECO:0000256" key="11">
    <source>
        <dbReference type="ARBA" id="ARBA00023136"/>
    </source>
</evidence>
<evidence type="ECO:0000256" key="10">
    <source>
        <dbReference type="ARBA" id="ARBA00023098"/>
    </source>
</evidence>
<feature type="transmembrane region" description="Helical" evidence="13">
    <location>
        <begin position="268"/>
        <end position="283"/>
    </location>
</feature>
<keyword evidence="4" id="KW-0444">Lipid biosynthesis</keyword>
<feature type="transmembrane region" description="Helical" evidence="13">
    <location>
        <begin position="30"/>
        <end position="48"/>
    </location>
</feature>